<dbReference type="Pfam" id="PF13565">
    <property type="entry name" value="HTH_32"/>
    <property type="match status" value="1"/>
</dbReference>
<feature type="domain" description="Tc1-like transposase DDE" evidence="1">
    <location>
        <begin position="192"/>
        <end position="342"/>
    </location>
</feature>
<keyword evidence="3" id="KW-1185">Reference proteome</keyword>
<gene>
    <name evidence="2" type="ORF">I8748_34415</name>
</gene>
<dbReference type="AlphaFoldDB" id="A0A8J7LEW7"/>
<protein>
    <submittedName>
        <fullName evidence="2">IS630 family transposase</fullName>
    </submittedName>
</protein>
<name>A0A8J7LEW7_9NOST</name>
<organism evidence="2 3">
    <name type="scientific">Amazonocrinis nigriterrae CENA67</name>
    <dbReference type="NCBI Taxonomy" id="2794033"/>
    <lineage>
        <taxon>Bacteria</taxon>
        <taxon>Bacillati</taxon>
        <taxon>Cyanobacteriota</taxon>
        <taxon>Cyanophyceae</taxon>
        <taxon>Nostocales</taxon>
        <taxon>Nostocaceae</taxon>
        <taxon>Amazonocrinis</taxon>
        <taxon>Amazonocrinis nigriterrae</taxon>
    </lineage>
</organism>
<reference evidence="2 3" key="1">
    <citation type="journal article" date="2021" name="Int. J. Syst. Evol. Microbiol.">
        <title>Amazonocrinis nigriterrae gen. nov., sp. nov., Atlanticothrix silvestris gen. nov., sp. nov. and Dendronalium phyllosphericum gen. nov., sp. nov., nostocacean cyanobacteria from Brazilian environments.</title>
        <authorList>
            <person name="Alvarenga D.O."/>
            <person name="Andreote A.P.D."/>
            <person name="Branco L.H.Z."/>
            <person name="Delbaje E."/>
            <person name="Cruz R.B."/>
            <person name="Varani A.M."/>
            <person name="Fiore M.F."/>
        </authorList>
    </citation>
    <scope>NUCLEOTIDE SEQUENCE [LARGE SCALE GENOMIC DNA]</scope>
    <source>
        <strain evidence="2 3">CENA67</strain>
    </source>
</reference>
<sequence>MGRGRTNKIRLSAEQRQHLEALSRNGHAPVKKILHARVLIMSDEGEYGQQRWNDQQIGAALGLHRNSVARIRSSFLEQGEQAALNRKPRQTPPVPQKLDGEKQAHLIAICCSPPPDGRTRWTMKLLVDELKARSIVTQIGRETVRCTLKKNELRPWKKQRYCIPERDAARFVAQMEEVLDIYTSQHTEDEPLICMDEAAYELKADVFEPIPMTPASDRKEDYHYERHGVRALFIFFDPLRGWRRVSSREHRTRVDWALEVRQLLDVDYPHARKVKLVCDNLNTHHIASLYEAFPATVAHRLARRLEIHYTPRNGSWLNVAEIELSVLSQQCLDRRISSATELEKELSAWQNQRNRTNSQVQWRFTTEDARIKLKHLYPIALF</sequence>
<dbReference type="InterPro" id="IPR038717">
    <property type="entry name" value="Tc1-like_DDE_dom"/>
</dbReference>
<dbReference type="Proteomes" id="UP000632766">
    <property type="component" value="Unassembled WGS sequence"/>
</dbReference>
<dbReference type="InterPro" id="IPR009057">
    <property type="entry name" value="Homeodomain-like_sf"/>
</dbReference>
<dbReference type="EMBL" id="JAECZC010000111">
    <property type="protein sequence ID" value="MBH8567186.1"/>
    <property type="molecule type" value="Genomic_DNA"/>
</dbReference>
<comment type="caution">
    <text evidence="2">The sequence shown here is derived from an EMBL/GenBank/DDBJ whole genome shotgun (WGS) entry which is preliminary data.</text>
</comment>
<evidence type="ECO:0000259" key="1">
    <source>
        <dbReference type="Pfam" id="PF13358"/>
    </source>
</evidence>
<evidence type="ECO:0000313" key="3">
    <source>
        <dbReference type="Proteomes" id="UP000632766"/>
    </source>
</evidence>
<dbReference type="NCBIfam" id="NF033545">
    <property type="entry name" value="transpos_IS630"/>
    <property type="match status" value="1"/>
</dbReference>
<proteinExistence type="predicted"/>
<accession>A0A8J7LEW7</accession>
<evidence type="ECO:0000313" key="2">
    <source>
        <dbReference type="EMBL" id="MBH8567186.1"/>
    </source>
</evidence>
<dbReference type="Pfam" id="PF13358">
    <property type="entry name" value="DDE_3"/>
    <property type="match status" value="1"/>
</dbReference>
<dbReference type="InterPro" id="IPR047655">
    <property type="entry name" value="Transpos_IS630-like"/>
</dbReference>
<dbReference type="SUPFAM" id="SSF46689">
    <property type="entry name" value="Homeodomain-like"/>
    <property type="match status" value="1"/>
</dbReference>
<dbReference type="RefSeq" id="WP_198128901.1">
    <property type="nucleotide sequence ID" value="NZ_JAECZC010000111.1"/>
</dbReference>